<gene>
    <name evidence="1" type="ORF">PsorP6_011982</name>
</gene>
<evidence type="ECO:0000313" key="2">
    <source>
        <dbReference type="Proteomes" id="UP001163321"/>
    </source>
</evidence>
<dbReference type="Proteomes" id="UP001163321">
    <property type="component" value="Chromosome 12"/>
</dbReference>
<proteinExistence type="predicted"/>
<comment type="caution">
    <text evidence="1">The sequence shown here is derived from an EMBL/GenBank/DDBJ whole genome shotgun (WGS) entry which is preliminary data.</text>
</comment>
<reference evidence="1 2" key="1">
    <citation type="journal article" date="2022" name="bioRxiv">
        <title>The genome of the oomycete Peronosclerospora sorghi, a cosmopolitan pathogen of maize and sorghum, is inflated with dispersed pseudogenes.</title>
        <authorList>
            <person name="Fletcher K."/>
            <person name="Martin F."/>
            <person name="Isakeit T."/>
            <person name="Cavanaugh K."/>
            <person name="Magill C."/>
            <person name="Michelmore R."/>
        </authorList>
    </citation>
    <scope>NUCLEOTIDE SEQUENCE [LARGE SCALE GENOMIC DNA]</scope>
    <source>
        <strain evidence="1">P6</strain>
    </source>
</reference>
<dbReference type="EMBL" id="CM047591">
    <property type="protein sequence ID" value="KAI9919232.1"/>
    <property type="molecule type" value="Genomic_DNA"/>
</dbReference>
<protein>
    <submittedName>
        <fullName evidence="1">Uncharacterized protein</fullName>
    </submittedName>
</protein>
<organism evidence="1 2">
    <name type="scientific">Peronosclerospora sorghi</name>
    <dbReference type="NCBI Taxonomy" id="230839"/>
    <lineage>
        <taxon>Eukaryota</taxon>
        <taxon>Sar</taxon>
        <taxon>Stramenopiles</taxon>
        <taxon>Oomycota</taxon>
        <taxon>Peronosporomycetes</taxon>
        <taxon>Peronosporales</taxon>
        <taxon>Peronosporaceae</taxon>
        <taxon>Peronosclerospora</taxon>
    </lineage>
</organism>
<accession>A0ACC0WKV8</accession>
<evidence type="ECO:0000313" key="1">
    <source>
        <dbReference type="EMBL" id="KAI9919232.1"/>
    </source>
</evidence>
<keyword evidence="2" id="KW-1185">Reference proteome</keyword>
<sequence length="114" mass="13324">MHDITQDEYAYHWFLNPDFHSWLAETLRIEDSNLDMLHMVTYLFLLTFVKDLGRPFARIALLIDSAMHQEESKALATKLEQVQFSVWADYADTVQEAGSMFFHLPRIGLVHHDA</sequence>
<name>A0ACC0WKV8_9STRA</name>